<protein>
    <recommendedName>
        <fullName evidence="4">Secreted protein</fullName>
    </recommendedName>
</protein>
<dbReference type="EMBL" id="JACHMH010000001">
    <property type="protein sequence ID" value="MBB4678569.1"/>
    <property type="molecule type" value="Genomic_DNA"/>
</dbReference>
<comment type="caution">
    <text evidence="2">The sequence shown here is derived from an EMBL/GenBank/DDBJ whole genome shotgun (WGS) entry which is preliminary data.</text>
</comment>
<accession>A0A7W7CCH0</accession>
<keyword evidence="3" id="KW-1185">Reference proteome</keyword>
<feature type="chain" id="PRO_5031251175" description="Secreted protein" evidence="1">
    <location>
        <begin position="29"/>
        <end position="116"/>
    </location>
</feature>
<dbReference type="AlphaFoldDB" id="A0A7W7CCH0"/>
<evidence type="ECO:0000313" key="2">
    <source>
        <dbReference type="EMBL" id="MBB4678569.1"/>
    </source>
</evidence>
<sequence length="116" mass="12043">MSKIKKALGVAAVAAALTLGLPAGAALAQESATDATAAAFFCKANQVGVTMSSGQRRCYGPFPVDASRGPLTVKCVHTGPKAAGYRIKGQSRDVHQGPNQTNCRGGFLVKLYVKHR</sequence>
<evidence type="ECO:0000256" key="1">
    <source>
        <dbReference type="SAM" id="SignalP"/>
    </source>
</evidence>
<name>A0A7W7CCH0_9PSEU</name>
<dbReference type="RefSeq" id="WP_185004391.1">
    <property type="nucleotide sequence ID" value="NZ_BAAAUI010000036.1"/>
</dbReference>
<dbReference type="Proteomes" id="UP000533598">
    <property type="component" value="Unassembled WGS sequence"/>
</dbReference>
<evidence type="ECO:0000313" key="3">
    <source>
        <dbReference type="Proteomes" id="UP000533598"/>
    </source>
</evidence>
<organism evidence="2 3">
    <name type="scientific">Crossiella cryophila</name>
    <dbReference type="NCBI Taxonomy" id="43355"/>
    <lineage>
        <taxon>Bacteria</taxon>
        <taxon>Bacillati</taxon>
        <taxon>Actinomycetota</taxon>
        <taxon>Actinomycetes</taxon>
        <taxon>Pseudonocardiales</taxon>
        <taxon>Pseudonocardiaceae</taxon>
        <taxon>Crossiella</taxon>
    </lineage>
</organism>
<keyword evidence="1" id="KW-0732">Signal</keyword>
<proteinExistence type="predicted"/>
<feature type="signal peptide" evidence="1">
    <location>
        <begin position="1"/>
        <end position="28"/>
    </location>
</feature>
<evidence type="ECO:0008006" key="4">
    <source>
        <dbReference type="Google" id="ProtNLM"/>
    </source>
</evidence>
<reference evidence="2 3" key="1">
    <citation type="submission" date="2020-08" db="EMBL/GenBank/DDBJ databases">
        <title>Sequencing the genomes of 1000 actinobacteria strains.</title>
        <authorList>
            <person name="Klenk H.-P."/>
        </authorList>
    </citation>
    <scope>NUCLEOTIDE SEQUENCE [LARGE SCALE GENOMIC DNA]</scope>
    <source>
        <strain evidence="2 3">DSM 44230</strain>
    </source>
</reference>
<gene>
    <name evidence="2" type="ORF">HNR67_004687</name>
</gene>